<keyword evidence="1" id="KW-0732">Signal</keyword>
<reference evidence="3" key="1">
    <citation type="submission" date="2025-08" db="UniProtKB">
        <authorList>
            <consortium name="RefSeq"/>
        </authorList>
    </citation>
    <scope>IDENTIFICATION</scope>
    <source>
        <tissue evidence="3">Tentacle</tissue>
    </source>
</reference>
<feature type="chain" id="PRO_5028025906" evidence="1">
    <location>
        <begin position="16"/>
        <end position="230"/>
    </location>
</feature>
<evidence type="ECO:0000313" key="3">
    <source>
        <dbReference type="RefSeq" id="XP_031573396.1"/>
    </source>
</evidence>
<organism evidence="2 3">
    <name type="scientific">Actinia tenebrosa</name>
    <name type="common">Australian red waratah sea anemone</name>
    <dbReference type="NCBI Taxonomy" id="6105"/>
    <lineage>
        <taxon>Eukaryota</taxon>
        <taxon>Metazoa</taxon>
        <taxon>Cnidaria</taxon>
        <taxon>Anthozoa</taxon>
        <taxon>Hexacorallia</taxon>
        <taxon>Actiniaria</taxon>
        <taxon>Actiniidae</taxon>
        <taxon>Actinia</taxon>
    </lineage>
</organism>
<sequence length="230" mass="25240">MIQWMTSFLCRVCFCFMIVSIGITNGNVGWSSWSDCSVTCGKGKQTRTKVCLLGLVCLPSSLVGTQTQDCNSSPCPTSSYLNTAYATSTYSLSTSYSPSFTQYPTSMYSSTSYVLSTSNVSPTQSSTSSITTSQPTSAIGNTFFTLSHRGCRYSNVKISRTVNVRNKLHCISICARESECVAFNLDGIKPSDSSEINEHLKCEILEKDYGRDVSLSRVSENCKNYERVTI</sequence>
<dbReference type="InterPro" id="IPR000884">
    <property type="entry name" value="TSP1_rpt"/>
</dbReference>
<dbReference type="AlphaFoldDB" id="A0A6P8J0M0"/>
<dbReference type="InterPro" id="IPR036383">
    <property type="entry name" value="TSP1_rpt_sf"/>
</dbReference>
<name>A0A6P8J0M0_ACTTE</name>
<gene>
    <name evidence="3" type="primary">LOC116307347</name>
</gene>
<protein>
    <submittedName>
        <fullName evidence="3">Uncharacterized protein LOC116307347 isoform X1</fullName>
    </submittedName>
</protein>
<dbReference type="Proteomes" id="UP000515163">
    <property type="component" value="Unplaced"/>
</dbReference>
<dbReference type="KEGG" id="aten:116307347"/>
<dbReference type="Gene3D" id="2.20.100.10">
    <property type="entry name" value="Thrombospondin type-1 (TSP1) repeat"/>
    <property type="match status" value="1"/>
</dbReference>
<dbReference type="SUPFAM" id="SSF82895">
    <property type="entry name" value="TSP-1 type 1 repeat"/>
    <property type="match status" value="1"/>
</dbReference>
<dbReference type="Pfam" id="PF00090">
    <property type="entry name" value="TSP_1"/>
    <property type="match status" value="1"/>
</dbReference>
<dbReference type="RefSeq" id="XP_031573396.1">
    <property type="nucleotide sequence ID" value="XM_031717536.1"/>
</dbReference>
<dbReference type="OrthoDB" id="5989160at2759"/>
<keyword evidence="2" id="KW-1185">Reference proteome</keyword>
<proteinExistence type="predicted"/>
<dbReference type="GeneID" id="116307347"/>
<dbReference type="SMART" id="SM00209">
    <property type="entry name" value="TSP1"/>
    <property type="match status" value="1"/>
</dbReference>
<dbReference type="PROSITE" id="PS50092">
    <property type="entry name" value="TSP1"/>
    <property type="match status" value="1"/>
</dbReference>
<evidence type="ECO:0000313" key="2">
    <source>
        <dbReference type="Proteomes" id="UP000515163"/>
    </source>
</evidence>
<evidence type="ECO:0000256" key="1">
    <source>
        <dbReference type="SAM" id="SignalP"/>
    </source>
</evidence>
<dbReference type="InParanoid" id="A0A6P8J0M0"/>
<accession>A0A6P8J0M0</accession>
<feature type="signal peptide" evidence="1">
    <location>
        <begin position="1"/>
        <end position="15"/>
    </location>
</feature>